<reference evidence="3 4" key="1">
    <citation type="submission" date="2017-08" db="EMBL/GenBank/DDBJ databases">
        <authorList>
            <person name="de Groot N.N."/>
        </authorList>
    </citation>
    <scope>NUCLEOTIDE SEQUENCE [LARGE SCALE GENOMIC DNA]</scope>
    <source>
        <strain evidence="3 4">JC228</strain>
    </source>
</reference>
<organism evidence="3 4">
    <name type="scientific">Bacillus oleivorans</name>
    <dbReference type="NCBI Taxonomy" id="1448271"/>
    <lineage>
        <taxon>Bacteria</taxon>
        <taxon>Bacillati</taxon>
        <taxon>Bacillota</taxon>
        <taxon>Bacilli</taxon>
        <taxon>Bacillales</taxon>
        <taxon>Bacillaceae</taxon>
        <taxon>Bacillus</taxon>
    </lineage>
</organism>
<dbReference type="PANTHER" id="PTHR42949:SF3">
    <property type="entry name" value="ANAEROBIC GLYCEROL-3-PHOSPHATE DEHYDROGENASE SUBUNIT B"/>
    <property type="match status" value="1"/>
</dbReference>
<dbReference type="InterPro" id="IPR023753">
    <property type="entry name" value="FAD/NAD-binding_dom"/>
</dbReference>
<dbReference type="PANTHER" id="PTHR42949">
    <property type="entry name" value="ANAEROBIC GLYCEROL-3-PHOSPHATE DEHYDROGENASE SUBUNIT B"/>
    <property type="match status" value="1"/>
</dbReference>
<evidence type="ECO:0000259" key="2">
    <source>
        <dbReference type="Pfam" id="PF07992"/>
    </source>
</evidence>
<dbReference type="AlphaFoldDB" id="A0A285CHS9"/>
<evidence type="ECO:0000313" key="4">
    <source>
        <dbReference type="Proteomes" id="UP000219546"/>
    </source>
</evidence>
<dbReference type="Pfam" id="PF07992">
    <property type="entry name" value="Pyr_redox_2"/>
    <property type="match status" value="1"/>
</dbReference>
<name>A0A285CHS9_9BACI</name>
<evidence type="ECO:0000313" key="3">
    <source>
        <dbReference type="EMBL" id="SNX67151.1"/>
    </source>
</evidence>
<dbReference type="PRINTS" id="PR00368">
    <property type="entry name" value="FADPNR"/>
</dbReference>
<proteinExistence type="predicted"/>
<dbReference type="OrthoDB" id="9776839at2"/>
<dbReference type="Gene3D" id="3.50.50.60">
    <property type="entry name" value="FAD/NAD(P)-binding domain"/>
    <property type="match status" value="2"/>
</dbReference>
<dbReference type="Proteomes" id="UP000219546">
    <property type="component" value="Unassembled WGS sequence"/>
</dbReference>
<dbReference type="InterPro" id="IPR051691">
    <property type="entry name" value="Metab_Enz_Cyan_OpOx_G3PDH"/>
</dbReference>
<keyword evidence="4" id="KW-1185">Reference proteome</keyword>
<sequence>METDVLIIGAGLAGLVVALETASKGLDVTIVDESILLGGQLNQQTQVIRNLPFSYHPMRGFELAKKLTEQINAFPIRYLLGHRVIGLYKDGSVGITDEKDVFPVKAKKIVIATGAAEGAVPFPKWTLPGVMTIGAAQTLVNKDFVLPGKEGLIVGSSDFAMDVTIQLLEVGVNIKGIVENNSELVARDQEKVEQVKKMGVPFYLNSFIKEAKGVGQINEVDIQQQDELITKEVDLVCVDGGRTPILDIFYQLGCSFGYQEKLGGWIPQYNNYFQTDREDVFLAGNAAGISTHGVLLLTAKIAGISICEVMNAIHKEQAEQIRISCWEELELLETKHHPAAWEGRKNHIENFTNPLIEDQFIS</sequence>
<dbReference type="SUPFAM" id="SSF51905">
    <property type="entry name" value="FAD/NAD(P)-binding domain"/>
    <property type="match status" value="1"/>
</dbReference>
<dbReference type="PRINTS" id="PR00469">
    <property type="entry name" value="PNDRDTASEII"/>
</dbReference>
<dbReference type="GO" id="GO:0016491">
    <property type="term" value="F:oxidoreductase activity"/>
    <property type="evidence" value="ECO:0007669"/>
    <property type="project" value="UniProtKB-KW"/>
</dbReference>
<dbReference type="InterPro" id="IPR036188">
    <property type="entry name" value="FAD/NAD-bd_sf"/>
</dbReference>
<gene>
    <name evidence="3" type="ORF">SAMN05877753_101467</name>
</gene>
<feature type="domain" description="FAD/NAD(P)-binding" evidence="2">
    <location>
        <begin position="4"/>
        <end position="287"/>
    </location>
</feature>
<dbReference type="RefSeq" id="WP_097156972.1">
    <property type="nucleotide sequence ID" value="NZ_JBEPMQ010000003.1"/>
</dbReference>
<dbReference type="EMBL" id="OAOP01000001">
    <property type="protein sequence ID" value="SNX67151.1"/>
    <property type="molecule type" value="Genomic_DNA"/>
</dbReference>
<accession>A0A285CHS9</accession>
<protein>
    <submittedName>
        <fullName evidence="3">Thioredoxin reductase</fullName>
    </submittedName>
</protein>
<evidence type="ECO:0000256" key="1">
    <source>
        <dbReference type="ARBA" id="ARBA00023002"/>
    </source>
</evidence>
<keyword evidence="1" id="KW-0560">Oxidoreductase</keyword>